<protein>
    <submittedName>
        <fullName evidence="1">Uncharacterized protein</fullName>
    </submittedName>
</protein>
<name>A0A5J4S2Y0_9ZZZZ</name>
<comment type="caution">
    <text evidence="1">The sequence shown here is derived from an EMBL/GenBank/DDBJ whole genome shotgun (WGS) entry which is preliminary data.</text>
</comment>
<gene>
    <name evidence="1" type="ORF">EZS27_012230</name>
</gene>
<organism evidence="1">
    <name type="scientific">termite gut metagenome</name>
    <dbReference type="NCBI Taxonomy" id="433724"/>
    <lineage>
        <taxon>unclassified sequences</taxon>
        <taxon>metagenomes</taxon>
        <taxon>organismal metagenomes</taxon>
    </lineage>
</organism>
<evidence type="ECO:0000313" key="1">
    <source>
        <dbReference type="EMBL" id="KAA6339865.1"/>
    </source>
</evidence>
<proteinExistence type="predicted"/>
<dbReference type="EMBL" id="SNRY01000502">
    <property type="protein sequence ID" value="KAA6339865.1"/>
    <property type="molecule type" value="Genomic_DNA"/>
</dbReference>
<dbReference type="AlphaFoldDB" id="A0A5J4S2Y0"/>
<accession>A0A5J4S2Y0</accession>
<reference evidence="1" key="1">
    <citation type="submission" date="2019-03" db="EMBL/GenBank/DDBJ databases">
        <title>Single cell metagenomics reveals metabolic interactions within the superorganism composed of flagellate Streblomastix strix and complex community of Bacteroidetes bacteria on its surface.</title>
        <authorList>
            <person name="Treitli S.C."/>
            <person name="Kolisko M."/>
            <person name="Husnik F."/>
            <person name="Keeling P."/>
            <person name="Hampl V."/>
        </authorList>
    </citation>
    <scope>NUCLEOTIDE SEQUENCE</scope>
    <source>
        <strain evidence="1">STM</strain>
    </source>
</reference>
<sequence length="768" mass="82943">MKQKRQTQKLGVKKWSGEDLLTLQAEPLRVLDGFFAQFGSLILSGCEVVGNDIAPGIVGLYGQDADGNPAYMAVPFDGRTGSDVFPVYLTLAHTTETREYGDNEVKPVAYDYFAQATTALPQGINFIAITATGGKRFTDILLSETQLAKLAKLGGIEEFGEGQTVESRVKGVEKYIPTYLDYEPDKDDDDYLVGAQVWTRNAASGARTFWRCYDNAEGAAVWAPADGGGTSMQIEKANIRLTSNQEGVTLTGTKFNILADGEPSREYTFNGTVVTAFVTPGKNYQIVPRQVAGYKTPATQIYTSVLGNARDIQLSYLAEKLSIGVSTDDAVSVSGQTVTVTNTAGNGVIYTGAAGAAVNVLIPHGITYKIALSAMTGYAKPSDVIFTSSLVARGVSLQYVKILINEITFNKNVADPANIDRGANQDVINTILSKIRCCLVKKVSDGKTVIRYLKGNTRNYYDDGVTPTILTGSEGDVMVYLPEFYYKFTNTDANKRQLSFSLLQIDGTWKKVTAGLIGAYKAYLTDGKLYSRSGVVPTVNTSQTAFIAAAVARGAGYGIIDYEMHCAIAFLFYAKYGTRNSQAILGAGGALYNSNNVTGQTDNLGNADTQNNTTTYINFQGIEGVHNGYHEWVDGVIINNRVWTIKNPDGTQRTVQAGTTDGWITDLAAMGASDFMDIVPLAVGGSETTHFADYYYQNANNGLALLRSNNSSNPNGGVSYTNANIGSRLTFSKRKTMRLLMRDVSLTSPQGNAPCLTGKKQTIKHSVW</sequence>